<evidence type="ECO:0000256" key="2">
    <source>
        <dbReference type="ARBA" id="ARBA00035110"/>
    </source>
</evidence>
<evidence type="ECO:0000313" key="3">
    <source>
        <dbReference type="EMBL" id="QIS88000.1"/>
    </source>
</evidence>
<accession>A0A6H0DK79</accession>
<keyword evidence="1" id="KW-1175">Viral attachment to host cell pilus</keyword>
<reference evidence="3" key="1">
    <citation type="submission" date="2020-01" db="EMBL/GenBank/DDBJ databases">
        <title>Sustained virome diversity in Antarctic penguins and their ticks: geographical connectedness and no evidence for low pathogen pressure.</title>
        <authorList>
            <person name="Wille M."/>
            <person name="Harvey E."/>
            <person name="Shi M."/>
            <person name="Gonzalez-Acuna D."/>
            <person name="Holmes E.C."/>
            <person name="Hurt A.C."/>
        </authorList>
    </citation>
    <scope>NUCLEOTIDE SEQUENCE</scope>
    <source>
        <strain evidence="3">Antarctic58</strain>
    </source>
</reference>
<keyword evidence="1" id="KW-1160">Virus entry into host cell</keyword>
<comment type="similarity">
    <text evidence="2">Belongs to the Leviviricetes maturation protein family.</text>
</comment>
<name>A0A6H0DK79_9VIRU</name>
<organism evidence="3">
    <name type="scientific">Ketchum virus</name>
    <dbReference type="NCBI Taxonomy" id="2707227"/>
    <lineage>
        <taxon>Viruses</taxon>
        <taxon>Riboviria</taxon>
    </lineage>
</organism>
<dbReference type="Pfam" id="PF03863">
    <property type="entry name" value="Phage_mat-A"/>
    <property type="match status" value="1"/>
</dbReference>
<sequence>MPYILELVRHPGASEQGLTKMQAYIDNNQEALARAILGRSYRDDSSAVSSPPLRVPNPEIYDRKVPQGMKYYEWVQAKADGDIVVHPYVHEHVECHYSDTPGYRKGKRIAWSGWHMPGPTYPERFPPATWTFNEPGPGRRYGNFIAIAVYETERVEPVYSAAVYPCRPYKRWDETERKLVVTSTLAKANSGDWDALTDVAEFRETVGFVTDKILQAVNLIKRFKKRWYLLANESQSQKRRRRQRESAQRASSYDGHKKIDAASQAWLEMRYALRPLIYSIEGIMSVFDNMEREYFRYNGFSRVESEFESESSLFEPDGEHRLVYTYRCMVKRRYDASAVFDALDRAIMTNFAVTAWEVTTLSFVIDWFINIGDWLAAVTNVPPSCEQGMTSSVRVDRSGILKHQPGPAGPTTTVLLNEKSYYRFEADASDVVLGINVNLNWKRMLDAFALAWGSHRMHLLKERNNLRI</sequence>
<keyword evidence="1" id="KW-0946">Virion</keyword>
<protein>
    <submittedName>
        <fullName evidence="3">A-protein</fullName>
    </submittedName>
</protein>
<keyword evidence="1" id="KW-1161">Viral attachment to host cell</keyword>
<dbReference type="GO" id="GO:0039666">
    <property type="term" value="P:virion attachment to host cell pilus"/>
    <property type="evidence" value="ECO:0007669"/>
    <property type="project" value="UniProtKB-KW"/>
</dbReference>
<proteinExistence type="inferred from homology"/>
<dbReference type="InterPro" id="IPR005563">
    <property type="entry name" value="A_protein"/>
</dbReference>
<evidence type="ECO:0000256" key="1">
    <source>
        <dbReference type="ARBA" id="ARBA00023104"/>
    </source>
</evidence>
<keyword evidence="1" id="KW-0945">Host-virus interaction</keyword>
<dbReference type="EMBL" id="MT025123">
    <property type="protein sequence ID" value="QIS88000.1"/>
    <property type="molecule type" value="Genomic_RNA"/>
</dbReference>